<dbReference type="AlphaFoldDB" id="A0AAX0U3G6"/>
<sequence>MLSGDASKQGAVEAVRCRRNGFRAYHLAEKKLAKRIDEPRRNRWSRRSPASLAAGADRRRGAETDRRANGASIYATGSYRKKL</sequence>
<accession>A0AAX0U3G6</accession>
<name>A0AAX0U3G6_BURPE</name>
<dbReference type="EMBL" id="PHRB01000038">
    <property type="protein sequence ID" value="PJO62941.1"/>
    <property type="molecule type" value="Genomic_DNA"/>
</dbReference>
<evidence type="ECO:0000313" key="2">
    <source>
        <dbReference type="EMBL" id="PJO62941.1"/>
    </source>
</evidence>
<protein>
    <submittedName>
        <fullName evidence="2">Uncharacterized protein</fullName>
    </submittedName>
</protein>
<comment type="caution">
    <text evidence="2">The sequence shown here is derived from an EMBL/GenBank/DDBJ whole genome shotgun (WGS) entry which is preliminary data.</text>
</comment>
<organism evidence="2 3">
    <name type="scientific">Burkholderia pseudomallei</name>
    <name type="common">Pseudomonas pseudomallei</name>
    <dbReference type="NCBI Taxonomy" id="28450"/>
    <lineage>
        <taxon>Bacteria</taxon>
        <taxon>Pseudomonadati</taxon>
        <taxon>Pseudomonadota</taxon>
        <taxon>Betaproteobacteria</taxon>
        <taxon>Burkholderiales</taxon>
        <taxon>Burkholderiaceae</taxon>
        <taxon>Burkholderia</taxon>
        <taxon>pseudomallei group</taxon>
    </lineage>
</organism>
<feature type="region of interest" description="Disordered" evidence="1">
    <location>
        <begin position="39"/>
        <end position="69"/>
    </location>
</feature>
<dbReference type="Proteomes" id="UP000231878">
    <property type="component" value="Unassembled WGS sequence"/>
</dbReference>
<reference evidence="2 3" key="1">
    <citation type="submission" date="2017-11" db="EMBL/GenBank/DDBJ databases">
        <title>Molecular characterization of Burkholderia pseudomallei and closely related isolates from Vietnam.</title>
        <authorList>
            <person name="Ustinov D.V."/>
            <person name="Antonov A.S."/>
            <person name="Avdusheva E.F."/>
            <person name="Shpak I.M."/>
            <person name="Zakharova I.B."/>
            <person name="Thi L.A."/>
            <person name="Teteryatnikova N."/>
            <person name="Lopasteyskaya Y.A."/>
            <person name="Kuzyutina J.A."/>
            <person name="Ngo T.N."/>
            <person name="Victorov D.V."/>
        </authorList>
    </citation>
    <scope>NUCLEOTIDE SEQUENCE [LARGE SCALE GENOMIC DNA]</scope>
    <source>
        <strain evidence="2 3">V1512</strain>
    </source>
</reference>
<proteinExistence type="predicted"/>
<evidence type="ECO:0000256" key="1">
    <source>
        <dbReference type="SAM" id="MobiDB-lite"/>
    </source>
</evidence>
<feature type="compositionally biased region" description="Basic and acidic residues" evidence="1">
    <location>
        <begin position="56"/>
        <end position="68"/>
    </location>
</feature>
<gene>
    <name evidence="2" type="ORF">CWD88_28870</name>
</gene>
<evidence type="ECO:0000313" key="3">
    <source>
        <dbReference type="Proteomes" id="UP000231878"/>
    </source>
</evidence>